<organism evidence="3">
    <name type="scientific">human gut metagenome</name>
    <dbReference type="NCBI Taxonomy" id="408170"/>
    <lineage>
        <taxon>unclassified sequences</taxon>
        <taxon>metagenomes</taxon>
        <taxon>organismal metagenomes</taxon>
    </lineage>
</organism>
<sequence length="85" mass="8716">MTVHAEGNGNINNGGGGLGEGTDTNFWNTGDEGVRVTVVSASDGSAVSASIDLTNKQPNDIRVQFGKVCKSQYRSGTVLTPDTGS</sequence>
<feature type="non-terminal residue" evidence="3">
    <location>
        <position position="85"/>
    </location>
</feature>
<evidence type="ECO:0000313" key="3">
    <source>
        <dbReference type="EMBL" id="EKC66489.1"/>
    </source>
</evidence>
<dbReference type="Pfam" id="PF26613">
    <property type="entry name" value="DUF8193"/>
    <property type="match status" value="1"/>
</dbReference>
<evidence type="ECO:0000259" key="2">
    <source>
        <dbReference type="Pfam" id="PF26613"/>
    </source>
</evidence>
<name>K1TG70_9ZZZZ</name>
<feature type="domain" description="DUF8193" evidence="2">
    <location>
        <begin position="6"/>
        <end position="84"/>
    </location>
</feature>
<comment type="caution">
    <text evidence="3">The sequence shown here is derived from an EMBL/GenBank/DDBJ whole genome shotgun (WGS) entry which is preliminary data.</text>
</comment>
<dbReference type="AlphaFoldDB" id="K1TG70"/>
<proteinExistence type="predicted"/>
<gene>
    <name evidence="3" type="ORF">LEA_09783</name>
</gene>
<accession>K1TG70</accession>
<dbReference type="EMBL" id="AJWY01006568">
    <property type="protein sequence ID" value="EKC66489.1"/>
    <property type="molecule type" value="Genomic_DNA"/>
</dbReference>
<protein>
    <recommendedName>
        <fullName evidence="2">DUF8193 domain-containing protein</fullName>
    </recommendedName>
</protein>
<evidence type="ECO:0000256" key="1">
    <source>
        <dbReference type="SAM" id="MobiDB-lite"/>
    </source>
</evidence>
<reference evidence="3" key="1">
    <citation type="journal article" date="2013" name="Environ. Microbiol.">
        <title>Microbiota from the distal guts of lean and obese adolescents exhibit partial functional redundancy besides clear differences in community structure.</title>
        <authorList>
            <person name="Ferrer M."/>
            <person name="Ruiz A."/>
            <person name="Lanza F."/>
            <person name="Haange S.B."/>
            <person name="Oberbach A."/>
            <person name="Till H."/>
            <person name="Bargiela R."/>
            <person name="Campoy C."/>
            <person name="Segura M.T."/>
            <person name="Richter M."/>
            <person name="von Bergen M."/>
            <person name="Seifert J."/>
            <person name="Suarez A."/>
        </authorList>
    </citation>
    <scope>NUCLEOTIDE SEQUENCE</scope>
</reference>
<dbReference type="InterPro" id="IPR058506">
    <property type="entry name" value="DUF8193"/>
</dbReference>
<feature type="region of interest" description="Disordered" evidence="1">
    <location>
        <begin position="1"/>
        <end position="29"/>
    </location>
</feature>